<accession>A0A7S1AYP5</accession>
<feature type="domain" description="Ternary complex associated" evidence="1">
    <location>
        <begin position="448"/>
        <end position="568"/>
    </location>
</feature>
<dbReference type="EMBL" id="HBFQ01061551">
    <property type="protein sequence ID" value="CAD8869289.1"/>
    <property type="molecule type" value="Transcribed_RNA"/>
</dbReference>
<dbReference type="Pfam" id="PF19974">
    <property type="entry name" value="TCAD9"/>
    <property type="match status" value="1"/>
</dbReference>
<evidence type="ECO:0000313" key="2">
    <source>
        <dbReference type="EMBL" id="CAD8869289.1"/>
    </source>
</evidence>
<protein>
    <recommendedName>
        <fullName evidence="1">Ternary complex associated domain-containing protein</fullName>
    </recommendedName>
</protein>
<dbReference type="InterPro" id="IPR045544">
    <property type="entry name" value="TCAD9"/>
</dbReference>
<proteinExistence type="predicted"/>
<organism evidence="2">
    <name type="scientific">Noctiluca scintillans</name>
    <name type="common">Sea sparkle</name>
    <name type="synonym">Red tide dinoflagellate</name>
    <dbReference type="NCBI Taxonomy" id="2966"/>
    <lineage>
        <taxon>Eukaryota</taxon>
        <taxon>Sar</taxon>
        <taxon>Alveolata</taxon>
        <taxon>Dinophyceae</taxon>
        <taxon>Noctilucales</taxon>
        <taxon>Noctilucaceae</taxon>
        <taxon>Noctiluca</taxon>
    </lineage>
</organism>
<dbReference type="Gene3D" id="3.90.1200.10">
    <property type="match status" value="1"/>
</dbReference>
<dbReference type="AlphaFoldDB" id="A0A7S1AYP5"/>
<name>A0A7S1AYP5_NOCSC</name>
<evidence type="ECO:0000259" key="1">
    <source>
        <dbReference type="Pfam" id="PF19974"/>
    </source>
</evidence>
<reference evidence="2" key="1">
    <citation type="submission" date="2021-01" db="EMBL/GenBank/DDBJ databases">
        <authorList>
            <person name="Corre E."/>
            <person name="Pelletier E."/>
            <person name="Niang G."/>
            <person name="Scheremetjew M."/>
            <person name="Finn R."/>
            <person name="Kale V."/>
            <person name="Holt S."/>
            <person name="Cochrane G."/>
            <person name="Meng A."/>
            <person name="Brown T."/>
            <person name="Cohen L."/>
        </authorList>
    </citation>
    <scope>NUCLEOTIDE SEQUENCE</scope>
</reference>
<dbReference type="InterPro" id="IPR011009">
    <property type="entry name" value="Kinase-like_dom_sf"/>
</dbReference>
<sequence length="632" mass="69463">MSEENNHSKWDFTLPMLVLHNLSLDSIKLQVTLESRLRAMLAWAVRLVPDQLLIVEFPPKNDPSAVPVLLADSSAYDDVVAIVDSPSKSSFYFSFSQCAPRALVCGGVLEQVLYPCNDLLRSSVVERVALTPHLCGSCGRSGELSRANTVSHLEEVLGVTILGNMTDAMQWLAPSHPAAENNVVEDSGGLVITLESDSPNEKLSEDQEHLLSLVLPRNVSGAKLKKIGKGWSSALKFFCVPVVNEKNTMSHGAMTFIKMGLEEEVEAEMNVTNHMNQVLGGFTPHVLGYAELHKTAALHLSLADLGGNGPKSFTELFDESSNNPTDGKVLSRLESAVDFVFGTLCPRLHLTKAPDITDFCVADELGLCKDIGGKHGIESDLHMSSAWVLEKVWRKHPGDGNLASSVRTQLLLTLGEKADVDRQLKFHKRHPLELPNVCLHLLNDHERLARLRAASECHHNMCFVHGDLHGDNIMIDSKDNRFLIDFGKTGLGHSLEDVTWLESFVLLSYTQLNTDADLLQALDLIPALAPEVGLSPDACFEKQMDSRALPVPTAGRLLTTWRVIKRMRHYLGQTLRQDSGGDVGQAGLTAVLLLLRNSIFFLAARENVTKHRRRVFAAAMVCAYANLALRAC</sequence>
<dbReference type="SUPFAM" id="SSF56112">
    <property type="entry name" value="Protein kinase-like (PK-like)"/>
    <property type="match status" value="1"/>
</dbReference>
<gene>
    <name evidence="2" type="ORF">NSCI0253_LOCUS43645</name>
</gene>